<dbReference type="Proteomes" id="UP000605148">
    <property type="component" value="Unassembled WGS sequence"/>
</dbReference>
<dbReference type="EMBL" id="BMFA01000005">
    <property type="protein sequence ID" value="GGB47049.1"/>
    <property type="molecule type" value="Genomic_DNA"/>
</dbReference>
<name>A0A916TLC7_9HYPH</name>
<keyword evidence="2" id="KW-1185">Reference proteome</keyword>
<evidence type="ECO:0000313" key="1">
    <source>
        <dbReference type="EMBL" id="GGB47049.1"/>
    </source>
</evidence>
<accession>A0A916TLC7</accession>
<reference evidence="1" key="2">
    <citation type="submission" date="2020-09" db="EMBL/GenBank/DDBJ databases">
        <authorList>
            <person name="Sun Q."/>
            <person name="Zhou Y."/>
        </authorList>
    </citation>
    <scope>NUCLEOTIDE SEQUENCE</scope>
    <source>
        <strain evidence="1">CGMCC 1.12426</strain>
    </source>
</reference>
<proteinExistence type="predicted"/>
<evidence type="ECO:0000313" key="2">
    <source>
        <dbReference type="Proteomes" id="UP000605148"/>
    </source>
</evidence>
<protein>
    <recommendedName>
        <fullName evidence="3">GIY-YIG domain-containing protein</fullName>
    </recommendedName>
</protein>
<comment type="caution">
    <text evidence="1">The sequence shown here is derived from an EMBL/GenBank/DDBJ whole genome shotgun (WGS) entry which is preliminary data.</text>
</comment>
<evidence type="ECO:0008006" key="3">
    <source>
        <dbReference type="Google" id="ProtNLM"/>
    </source>
</evidence>
<dbReference type="RefSeq" id="WP_208998411.1">
    <property type="nucleotide sequence ID" value="NZ_BMFA01000005.1"/>
</dbReference>
<reference evidence="1" key="1">
    <citation type="journal article" date="2014" name="Int. J. Syst. Evol. Microbiol.">
        <title>Complete genome sequence of Corynebacterium casei LMG S-19264T (=DSM 44701T), isolated from a smear-ripened cheese.</title>
        <authorList>
            <consortium name="US DOE Joint Genome Institute (JGI-PGF)"/>
            <person name="Walter F."/>
            <person name="Albersmeier A."/>
            <person name="Kalinowski J."/>
            <person name="Ruckert C."/>
        </authorList>
    </citation>
    <scope>NUCLEOTIDE SEQUENCE</scope>
    <source>
        <strain evidence="1">CGMCC 1.12426</strain>
    </source>
</reference>
<organism evidence="1 2">
    <name type="scientific">Roseibium aquae</name>
    <dbReference type="NCBI Taxonomy" id="1323746"/>
    <lineage>
        <taxon>Bacteria</taxon>
        <taxon>Pseudomonadati</taxon>
        <taxon>Pseudomonadota</taxon>
        <taxon>Alphaproteobacteria</taxon>
        <taxon>Hyphomicrobiales</taxon>
        <taxon>Stappiaceae</taxon>
        <taxon>Roseibium</taxon>
    </lineage>
</organism>
<dbReference type="AlphaFoldDB" id="A0A916TLC7"/>
<gene>
    <name evidence="1" type="ORF">GCM10011316_18980</name>
</gene>
<sequence>MPLPTSAPRNCNRPLEGLNYSALRPFAKWQGAHLEAAIGGWLQLEPLHLELATLALDELTHRGADLNARMKFARANVEPVAWLTQARQAVLAGFPETVLEKSGTGTVYVLLRSGYTRENGFYGAYVGSTRKSLDQRFREHAKGGAKAARGLARYAIEPLYSLCLPLNPVPARRAKLEEWETRLHECLAPIVPKVTGDVAY</sequence>